<dbReference type="InterPro" id="IPR050124">
    <property type="entry name" value="tRNA_CCA-adding_enzyme"/>
</dbReference>
<dbReference type="PANTHER" id="PTHR47545">
    <property type="entry name" value="MULTIFUNCTIONAL CCA PROTEIN"/>
    <property type="match status" value="1"/>
</dbReference>
<dbReference type="GO" id="GO:0000166">
    <property type="term" value="F:nucleotide binding"/>
    <property type="evidence" value="ECO:0007669"/>
    <property type="project" value="UniProtKB-KW"/>
</dbReference>
<dbReference type="RefSeq" id="WP_330566980.1">
    <property type="nucleotide sequence ID" value="NZ_SRMQ01000009.1"/>
</dbReference>
<dbReference type="Gene3D" id="1.10.3090.10">
    <property type="entry name" value="cca-adding enzyme, domain 2"/>
    <property type="match status" value="1"/>
</dbReference>
<proteinExistence type="predicted"/>
<dbReference type="InterPro" id="IPR006674">
    <property type="entry name" value="HD_domain"/>
</dbReference>
<dbReference type="SUPFAM" id="SSF109604">
    <property type="entry name" value="HD-domain/PDEase-like"/>
    <property type="match status" value="1"/>
</dbReference>
<evidence type="ECO:0000256" key="1">
    <source>
        <dbReference type="ARBA" id="ARBA00022741"/>
    </source>
</evidence>
<keyword evidence="4" id="KW-1185">Reference proteome</keyword>
<comment type="caution">
    <text evidence="3">The sequence shown here is derived from an EMBL/GenBank/DDBJ whole genome shotgun (WGS) entry which is preliminary data.</text>
</comment>
<keyword evidence="3" id="KW-0808">Transferase</keyword>
<keyword evidence="1" id="KW-0547">Nucleotide-binding</keyword>
<dbReference type="InterPro" id="IPR006675">
    <property type="entry name" value="HDIG_dom"/>
</dbReference>
<dbReference type="Pfam" id="PF01966">
    <property type="entry name" value="HD"/>
    <property type="match status" value="1"/>
</dbReference>
<protein>
    <submittedName>
        <fullName evidence="3">Multifunctional CCA protein</fullName>
        <ecNumber evidence="3">2.7.7.72</ecNumber>
    </submittedName>
</protein>
<sequence length="206" mass="23735">MDRMESKQGQFEAMERHLMEDSCPSEYFKGLDKAGALREHPFSMLLHLKDAQQSPEHHPEGNVWNHTMLVIDEAAKAKEKSSDPRVFMWAALLHDLGKPGTTRVRKGRITSYDHDKLGAKLAYEFLSPFVHDTTFVEKVCALVRWHMQILFVVKDLPFADIPAMKSQTSIDDVALLGLCDRLGRLNPDREKEERNVRDFLEKCRTK</sequence>
<dbReference type="PANTHER" id="PTHR47545:SF2">
    <property type="entry name" value="CC-ADDING TRNA NUCLEOTIDYLTRANSFERASE"/>
    <property type="match status" value="1"/>
</dbReference>
<evidence type="ECO:0000313" key="3">
    <source>
        <dbReference type="EMBL" id="TGJ75944.1"/>
    </source>
</evidence>
<name>A0A4Z0XX09_9FIRM</name>
<dbReference type="EC" id="2.7.7.72" evidence="3"/>
<dbReference type="InterPro" id="IPR003607">
    <property type="entry name" value="HD/PDEase_dom"/>
</dbReference>
<reference evidence="3 4" key="1">
    <citation type="submission" date="2019-04" db="EMBL/GenBank/DDBJ databases">
        <authorList>
            <person name="Poehlein A."/>
            <person name="Bengelsdorf F.R."/>
            <person name="Duerre P."/>
            <person name="Daniel R."/>
        </authorList>
    </citation>
    <scope>NUCLEOTIDE SEQUENCE [LARGE SCALE GENOMIC DNA]</scope>
    <source>
        <strain evidence="3 4">BS-1</strain>
    </source>
</reference>
<gene>
    <name evidence="3" type="primary">cca_2</name>
    <name evidence="3" type="ORF">CAGA_19190</name>
</gene>
<evidence type="ECO:0000259" key="2">
    <source>
        <dbReference type="Pfam" id="PF01966"/>
    </source>
</evidence>
<keyword evidence="3" id="KW-0548">Nucleotidyltransferase</keyword>
<dbReference type="AlphaFoldDB" id="A0A4Z0XX09"/>
<dbReference type="NCBIfam" id="TIGR00277">
    <property type="entry name" value="HDIG"/>
    <property type="match status" value="1"/>
</dbReference>
<organism evidence="3 4">
    <name type="scientific">Caproiciproducens galactitolivorans</name>
    <dbReference type="NCBI Taxonomy" id="642589"/>
    <lineage>
        <taxon>Bacteria</taxon>
        <taxon>Bacillati</taxon>
        <taxon>Bacillota</taxon>
        <taxon>Clostridia</taxon>
        <taxon>Eubacteriales</taxon>
        <taxon>Acutalibacteraceae</taxon>
        <taxon>Caproiciproducens</taxon>
    </lineage>
</organism>
<dbReference type="Proteomes" id="UP000297714">
    <property type="component" value="Unassembled WGS sequence"/>
</dbReference>
<dbReference type="CDD" id="cd00077">
    <property type="entry name" value="HDc"/>
    <property type="match status" value="1"/>
</dbReference>
<feature type="domain" description="HD" evidence="2">
    <location>
        <begin position="63"/>
        <end position="147"/>
    </location>
</feature>
<accession>A0A4Z0XX09</accession>
<dbReference type="EMBL" id="SRMQ01000009">
    <property type="protein sequence ID" value="TGJ75944.1"/>
    <property type="molecule type" value="Genomic_DNA"/>
</dbReference>
<evidence type="ECO:0000313" key="4">
    <source>
        <dbReference type="Proteomes" id="UP000297714"/>
    </source>
</evidence>
<dbReference type="GO" id="GO:0004810">
    <property type="term" value="F:CCA tRNA nucleotidyltransferase activity"/>
    <property type="evidence" value="ECO:0007669"/>
    <property type="project" value="UniProtKB-EC"/>
</dbReference>